<dbReference type="InterPro" id="IPR001670">
    <property type="entry name" value="ADH_Fe/GldA"/>
</dbReference>
<sequence length="369" mass="41461">MEFSLNTKILELNSFKNFYDTFTLTNEDLILTNEFIYNPYLKSFNLPCHIIFLEKYGSGEPTDTMINSILKEIKNKNITRIIAIGGGSILDIGKILALDSKDNTANLFLKNVEPKKNKALLAIPTTCGTGSEVTNISVAFLEKENIKLGLAHKELFPDYAILIPEFLETLPEKFFFTSSIDALIHGIESFLSPKGTFHSDIFSRKGIELLVGGFKTLQLKGINFRFSILKDFLRGSNLTGISFGNAGCGAVHALSYPLGGRFHIPHGESNSLLLISTLRKYKEKKPHGKINELENILSSILNVPSENSIEELEKLIESLFPKKSISDYGISKDIFLEFAEEVLEKQQRLLNNNYTSLTKEDIINIYYNI</sequence>
<dbReference type="Pfam" id="PF00465">
    <property type="entry name" value="Fe-ADH"/>
    <property type="match status" value="1"/>
</dbReference>
<dbReference type="STRING" id="180163.SAMN02745174_01299"/>
<evidence type="ECO:0000256" key="1">
    <source>
        <dbReference type="ARBA" id="ARBA00007358"/>
    </source>
</evidence>
<evidence type="ECO:0000313" key="6">
    <source>
        <dbReference type="Proteomes" id="UP000191153"/>
    </source>
</evidence>
<evidence type="ECO:0000259" key="3">
    <source>
        <dbReference type="Pfam" id="PF00465"/>
    </source>
</evidence>
<evidence type="ECO:0000259" key="4">
    <source>
        <dbReference type="Pfam" id="PF25137"/>
    </source>
</evidence>
<dbReference type="PANTHER" id="PTHR11496">
    <property type="entry name" value="ALCOHOL DEHYDROGENASE"/>
    <property type="match status" value="1"/>
</dbReference>
<keyword evidence="6" id="KW-1185">Reference proteome</keyword>
<gene>
    <name evidence="5" type="ORF">SAMN02745174_01299</name>
</gene>
<dbReference type="AlphaFoldDB" id="A0A1T4MS18"/>
<organism evidence="5 6">
    <name type="scientific">Cetobacterium ceti</name>
    <dbReference type="NCBI Taxonomy" id="180163"/>
    <lineage>
        <taxon>Bacteria</taxon>
        <taxon>Fusobacteriati</taxon>
        <taxon>Fusobacteriota</taxon>
        <taxon>Fusobacteriia</taxon>
        <taxon>Fusobacteriales</taxon>
        <taxon>Fusobacteriaceae</taxon>
        <taxon>Cetobacterium</taxon>
    </lineage>
</organism>
<dbReference type="Gene3D" id="1.20.1090.10">
    <property type="entry name" value="Dehydroquinate synthase-like - alpha domain"/>
    <property type="match status" value="1"/>
</dbReference>
<evidence type="ECO:0000256" key="2">
    <source>
        <dbReference type="ARBA" id="ARBA00023002"/>
    </source>
</evidence>
<dbReference type="Proteomes" id="UP000191153">
    <property type="component" value="Unassembled WGS sequence"/>
</dbReference>
<dbReference type="GO" id="GO:0004022">
    <property type="term" value="F:alcohol dehydrogenase (NAD+) activity"/>
    <property type="evidence" value="ECO:0007669"/>
    <property type="project" value="TreeGrafter"/>
</dbReference>
<evidence type="ECO:0000313" key="5">
    <source>
        <dbReference type="EMBL" id="SJZ69849.1"/>
    </source>
</evidence>
<comment type="similarity">
    <text evidence="1">Belongs to the iron-containing alcohol dehydrogenase family.</text>
</comment>
<reference evidence="5 6" key="1">
    <citation type="submission" date="2017-02" db="EMBL/GenBank/DDBJ databases">
        <authorList>
            <person name="Peterson S.W."/>
        </authorList>
    </citation>
    <scope>NUCLEOTIDE SEQUENCE [LARGE SCALE GENOMIC DNA]</scope>
    <source>
        <strain evidence="5 6">ATCC 700028</strain>
    </source>
</reference>
<dbReference type="RefSeq" id="WP_078693797.1">
    <property type="nucleotide sequence ID" value="NZ_FUWX01000009.1"/>
</dbReference>
<protein>
    <submittedName>
        <fullName evidence="5">4-hydroxybutyrate dehydrogenase</fullName>
    </submittedName>
</protein>
<dbReference type="Gene3D" id="3.40.50.1970">
    <property type="match status" value="1"/>
</dbReference>
<accession>A0A1T4MS18</accession>
<dbReference type="OrthoDB" id="9804734at2"/>
<dbReference type="SUPFAM" id="SSF56796">
    <property type="entry name" value="Dehydroquinate synthase-like"/>
    <property type="match status" value="1"/>
</dbReference>
<keyword evidence="2" id="KW-0560">Oxidoreductase</keyword>
<dbReference type="InterPro" id="IPR039697">
    <property type="entry name" value="Alcohol_dehydrogenase_Fe"/>
</dbReference>
<feature type="domain" description="Fe-containing alcohol dehydrogenase-like C-terminal" evidence="4">
    <location>
        <begin position="177"/>
        <end position="367"/>
    </location>
</feature>
<dbReference type="EMBL" id="FUWX01000009">
    <property type="protein sequence ID" value="SJZ69849.1"/>
    <property type="molecule type" value="Genomic_DNA"/>
</dbReference>
<name>A0A1T4MS18_9FUSO</name>
<dbReference type="PANTHER" id="PTHR11496:SF102">
    <property type="entry name" value="ALCOHOL DEHYDROGENASE 4"/>
    <property type="match status" value="1"/>
</dbReference>
<dbReference type="InterPro" id="IPR056798">
    <property type="entry name" value="ADH_Fe_C"/>
</dbReference>
<dbReference type="Pfam" id="PF25137">
    <property type="entry name" value="ADH_Fe_C"/>
    <property type="match status" value="1"/>
</dbReference>
<feature type="domain" description="Alcohol dehydrogenase iron-type/glycerol dehydrogenase GldA" evidence="3">
    <location>
        <begin position="47"/>
        <end position="164"/>
    </location>
</feature>
<proteinExistence type="inferred from homology"/>
<dbReference type="GO" id="GO:0046872">
    <property type="term" value="F:metal ion binding"/>
    <property type="evidence" value="ECO:0007669"/>
    <property type="project" value="InterPro"/>
</dbReference>